<evidence type="ECO:0000256" key="3">
    <source>
        <dbReference type="ARBA" id="ARBA00022777"/>
    </source>
</evidence>
<feature type="domain" description="Protein kinase" evidence="7">
    <location>
        <begin position="35"/>
        <end position="299"/>
    </location>
</feature>
<dbReference type="InterPro" id="IPR017441">
    <property type="entry name" value="Protein_kinase_ATP_BS"/>
</dbReference>
<feature type="binding site" evidence="5">
    <location>
        <position position="64"/>
    </location>
    <ligand>
        <name>ATP</name>
        <dbReference type="ChEBI" id="CHEBI:30616"/>
    </ligand>
</feature>
<dbReference type="InterPro" id="IPR011009">
    <property type="entry name" value="Kinase-like_dom_sf"/>
</dbReference>
<evidence type="ECO:0000256" key="5">
    <source>
        <dbReference type="PROSITE-ProRule" id="PRU10141"/>
    </source>
</evidence>
<dbReference type="InterPro" id="IPR008271">
    <property type="entry name" value="Ser/Thr_kinase_AS"/>
</dbReference>
<keyword evidence="1 8" id="KW-0808">Transferase</keyword>
<accession>A0ABT8DLZ5</accession>
<evidence type="ECO:0000259" key="7">
    <source>
        <dbReference type="PROSITE" id="PS50011"/>
    </source>
</evidence>
<dbReference type="Pfam" id="PF00069">
    <property type="entry name" value="Pkinase"/>
    <property type="match status" value="1"/>
</dbReference>
<feature type="compositionally biased region" description="Low complexity" evidence="6">
    <location>
        <begin position="318"/>
        <end position="330"/>
    </location>
</feature>
<dbReference type="PROSITE" id="PS00107">
    <property type="entry name" value="PROTEIN_KINASE_ATP"/>
    <property type="match status" value="1"/>
</dbReference>
<dbReference type="Gene3D" id="1.10.510.10">
    <property type="entry name" value="Transferase(Phosphotransferase) domain 1"/>
    <property type="match status" value="1"/>
</dbReference>
<evidence type="ECO:0000256" key="4">
    <source>
        <dbReference type="ARBA" id="ARBA00022840"/>
    </source>
</evidence>
<dbReference type="CDD" id="cd14014">
    <property type="entry name" value="STKc_PknB_like"/>
    <property type="match status" value="1"/>
</dbReference>
<dbReference type="GO" id="GO:0004674">
    <property type="term" value="F:protein serine/threonine kinase activity"/>
    <property type="evidence" value="ECO:0007669"/>
    <property type="project" value="UniProtKB-EC"/>
</dbReference>
<evidence type="ECO:0000256" key="1">
    <source>
        <dbReference type="ARBA" id="ARBA00022679"/>
    </source>
</evidence>
<keyword evidence="3 8" id="KW-0418">Kinase</keyword>
<sequence>MKDDDAAPGFWRRLLGRAKRTAALADAGPGGLARYRRERELGRGSMGAVYLATDLQTGRPVALKLLALQRECSPEDLVELRQRFMREARAAGRLEHPDIPRVLDAGEMGDDAWIAMEYARGQDLSGYTRPGRLLPIKEVLRVAIRVARVLGYAHSQGVVHRDIKPANVMLDRENGGLKVMDFGIARVADSSRTRTGVVLGTPSFMSPEQLAGLSVDGRSDLYSLGVMLYQLLTGQLPHQSESMAGLLHQIANQPAPDVRSHRPELPEALAQLLALALEKRPELRYASGEQMAQDLEAVLAAGLAAGRAEQSAQRQEVKAQAQAVAASSEAGDSVDPYAQTVRLDPARTGQNPPAPSPSRQPSQRPDEPT</sequence>
<dbReference type="PANTHER" id="PTHR43289:SF6">
    <property type="entry name" value="SERINE_THREONINE-PROTEIN KINASE NEKL-3"/>
    <property type="match status" value="1"/>
</dbReference>
<name>A0ABT8DLZ5_9BURK</name>
<protein>
    <submittedName>
        <fullName evidence="8">Serine/threonine-protein kinase</fullName>
        <ecNumber evidence="8">2.7.11.1</ecNumber>
    </submittedName>
</protein>
<dbReference type="EC" id="2.7.11.1" evidence="8"/>
<evidence type="ECO:0000256" key="6">
    <source>
        <dbReference type="SAM" id="MobiDB-lite"/>
    </source>
</evidence>
<dbReference type="PROSITE" id="PS00108">
    <property type="entry name" value="PROTEIN_KINASE_ST"/>
    <property type="match status" value="1"/>
</dbReference>
<dbReference type="Proteomes" id="UP001228044">
    <property type="component" value="Unassembled WGS sequence"/>
</dbReference>
<organism evidence="8 9">
    <name type="scientific">Roseateles violae</name>
    <dbReference type="NCBI Taxonomy" id="3058042"/>
    <lineage>
        <taxon>Bacteria</taxon>
        <taxon>Pseudomonadati</taxon>
        <taxon>Pseudomonadota</taxon>
        <taxon>Betaproteobacteria</taxon>
        <taxon>Burkholderiales</taxon>
        <taxon>Sphaerotilaceae</taxon>
        <taxon>Roseateles</taxon>
    </lineage>
</organism>
<proteinExistence type="predicted"/>
<evidence type="ECO:0000256" key="2">
    <source>
        <dbReference type="ARBA" id="ARBA00022741"/>
    </source>
</evidence>
<dbReference type="InterPro" id="IPR000719">
    <property type="entry name" value="Prot_kinase_dom"/>
</dbReference>
<evidence type="ECO:0000313" key="9">
    <source>
        <dbReference type="Proteomes" id="UP001228044"/>
    </source>
</evidence>
<reference evidence="8 9" key="1">
    <citation type="submission" date="2023-06" db="EMBL/GenBank/DDBJ databases">
        <title>Pelomonas sp. PFR6 16S ribosomal RNA gene Genome sequencing and assembly.</title>
        <authorList>
            <person name="Woo H."/>
        </authorList>
    </citation>
    <scope>NUCLEOTIDE SEQUENCE [LARGE SCALE GENOMIC DNA]</scope>
    <source>
        <strain evidence="8 9">PFR6</strain>
    </source>
</reference>
<dbReference type="RefSeq" id="WP_290357258.1">
    <property type="nucleotide sequence ID" value="NZ_JAUHHC010000001.1"/>
</dbReference>
<dbReference type="EMBL" id="JAUHHC010000001">
    <property type="protein sequence ID" value="MDN3918933.1"/>
    <property type="molecule type" value="Genomic_DNA"/>
</dbReference>
<dbReference type="SUPFAM" id="SSF56112">
    <property type="entry name" value="Protein kinase-like (PK-like)"/>
    <property type="match status" value="1"/>
</dbReference>
<keyword evidence="2 5" id="KW-0547">Nucleotide-binding</keyword>
<feature type="region of interest" description="Disordered" evidence="6">
    <location>
        <begin position="318"/>
        <end position="369"/>
    </location>
</feature>
<dbReference type="PROSITE" id="PS50011">
    <property type="entry name" value="PROTEIN_KINASE_DOM"/>
    <property type="match status" value="1"/>
</dbReference>
<gene>
    <name evidence="8" type="ORF">QWJ38_01455</name>
</gene>
<dbReference type="PANTHER" id="PTHR43289">
    <property type="entry name" value="MITOGEN-ACTIVATED PROTEIN KINASE KINASE KINASE 20-RELATED"/>
    <property type="match status" value="1"/>
</dbReference>
<evidence type="ECO:0000313" key="8">
    <source>
        <dbReference type="EMBL" id="MDN3918933.1"/>
    </source>
</evidence>
<keyword evidence="4 5" id="KW-0067">ATP-binding</keyword>
<comment type="caution">
    <text evidence="8">The sequence shown here is derived from an EMBL/GenBank/DDBJ whole genome shotgun (WGS) entry which is preliminary data.</text>
</comment>
<dbReference type="SMART" id="SM00220">
    <property type="entry name" value="S_TKc"/>
    <property type="match status" value="1"/>
</dbReference>
<dbReference type="Gene3D" id="3.30.200.20">
    <property type="entry name" value="Phosphorylase Kinase, domain 1"/>
    <property type="match status" value="1"/>
</dbReference>
<keyword evidence="9" id="KW-1185">Reference proteome</keyword>